<gene>
    <name evidence="7" type="ORF">BKK80_02785</name>
</gene>
<dbReference type="SUPFAM" id="SSF53850">
    <property type="entry name" value="Periplasmic binding protein-like II"/>
    <property type="match status" value="1"/>
</dbReference>
<evidence type="ECO:0000259" key="6">
    <source>
        <dbReference type="PROSITE" id="PS50931"/>
    </source>
</evidence>
<reference evidence="7 8" key="1">
    <citation type="submission" date="2016-10" db="EMBL/GenBank/DDBJ databases">
        <title>Complete genome sequences of three Cupriavidus strains isolated from various Malaysian environments.</title>
        <authorList>
            <person name="Abdullah A.A.-A."/>
            <person name="Shafie N.A.H."/>
            <person name="Lau N.S."/>
        </authorList>
    </citation>
    <scope>NUCLEOTIDE SEQUENCE [LARGE SCALE GENOMIC DNA]</scope>
    <source>
        <strain evidence="7 8">USMAA1020</strain>
    </source>
</reference>
<organism evidence="7 8">
    <name type="scientific">Cupriavidus malaysiensis</name>
    <dbReference type="NCBI Taxonomy" id="367825"/>
    <lineage>
        <taxon>Bacteria</taxon>
        <taxon>Pseudomonadati</taxon>
        <taxon>Pseudomonadota</taxon>
        <taxon>Betaproteobacteria</taxon>
        <taxon>Burkholderiales</taxon>
        <taxon>Burkholderiaceae</taxon>
        <taxon>Cupriavidus</taxon>
    </lineage>
</organism>
<dbReference type="CDD" id="cd08422">
    <property type="entry name" value="PBP2_CrgA_like"/>
    <property type="match status" value="1"/>
</dbReference>
<name>A0A1D9HYE7_9BURK</name>
<evidence type="ECO:0000256" key="4">
    <source>
        <dbReference type="ARBA" id="ARBA00023163"/>
    </source>
</evidence>
<feature type="region of interest" description="Disordered" evidence="5">
    <location>
        <begin position="209"/>
        <end position="233"/>
    </location>
</feature>
<dbReference type="InterPro" id="IPR005119">
    <property type="entry name" value="LysR_subst-bd"/>
</dbReference>
<comment type="similarity">
    <text evidence="1">Belongs to the LysR transcriptional regulatory family.</text>
</comment>
<keyword evidence="4" id="KW-0804">Transcription</keyword>
<sequence length="330" mass="34322">MPMPSLNAMAVFARVVDAGSFSAAARQLGMTPSAASRHVSRLEAALGTALLQRTTRAVALTEPGRAVYAACTRMLAGAREVEALAGAQPGEPRGLLRVSAPVSFGQAWLAPRLPALLARHAGLELQLSLTDRLVDLVEEGVDVAVRIARDLAPGLVARPLCAVRYRLVAAPAFLARHGVPGTPAALPALPCLYLGYGAFGEQWTLRREDRATEGETAEAGKAAGAESDSNATAEMAETVTVRVPPRVTVNNSAAIVAMAAAGAGIGLVPDFAAAQGLADGSLVSVLDDWRVLEPYAGTAYAVYTPTRHLAPKVRAFIDHLAAPAQAEQTR</sequence>
<feature type="compositionally biased region" description="Low complexity" evidence="5">
    <location>
        <begin position="217"/>
        <end position="226"/>
    </location>
</feature>
<dbReference type="Pfam" id="PF03466">
    <property type="entry name" value="LysR_substrate"/>
    <property type="match status" value="2"/>
</dbReference>
<dbReference type="PROSITE" id="PS50931">
    <property type="entry name" value="HTH_LYSR"/>
    <property type="match status" value="1"/>
</dbReference>
<keyword evidence="2" id="KW-0805">Transcription regulation</keyword>
<evidence type="ECO:0000256" key="1">
    <source>
        <dbReference type="ARBA" id="ARBA00009437"/>
    </source>
</evidence>
<protein>
    <submittedName>
        <fullName evidence="7">LysR family transcriptional regulator</fullName>
    </submittedName>
</protein>
<dbReference type="EMBL" id="CP017754">
    <property type="protein sequence ID" value="AOZ04871.1"/>
    <property type="molecule type" value="Genomic_DNA"/>
</dbReference>
<dbReference type="InterPro" id="IPR036390">
    <property type="entry name" value="WH_DNA-bd_sf"/>
</dbReference>
<evidence type="ECO:0000313" key="8">
    <source>
        <dbReference type="Proteomes" id="UP000177515"/>
    </source>
</evidence>
<proteinExistence type="inferred from homology"/>
<dbReference type="Proteomes" id="UP000177515">
    <property type="component" value="Chromosome 1"/>
</dbReference>
<dbReference type="InterPro" id="IPR058163">
    <property type="entry name" value="LysR-type_TF_proteobact-type"/>
</dbReference>
<dbReference type="Gene3D" id="3.40.190.290">
    <property type="match status" value="1"/>
</dbReference>
<feature type="domain" description="HTH lysR-type" evidence="6">
    <location>
        <begin position="4"/>
        <end position="61"/>
    </location>
</feature>
<keyword evidence="3" id="KW-0238">DNA-binding</keyword>
<dbReference type="Gene3D" id="1.10.10.10">
    <property type="entry name" value="Winged helix-like DNA-binding domain superfamily/Winged helix DNA-binding domain"/>
    <property type="match status" value="1"/>
</dbReference>
<evidence type="ECO:0000256" key="5">
    <source>
        <dbReference type="SAM" id="MobiDB-lite"/>
    </source>
</evidence>
<dbReference type="RefSeq" id="WP_071010770.1">
    <property type="nucleotide sequence ID" value="NZ_CP017754.1"/>
</dbReference>
<evidence type="ECO:0000256" key="3">
    <source>
        <dbReference type="ARBA" id="ARBA00023125"/>
    </source>
</evidence>
<dbReference type="SUPFAM" id="SSF46785">
    <property type="entry name" value="Winged helix' DNA-binding domain"/>
    <property type="match status" value="1"/>
</dbReference>
<accession>A0A1D9HYE7</accession>
<keyword evidence="8" id="KW-1185">Reference proteome</keyword>
<evidence type="ECO:0000256" key="2">
    <source>
        <dbReference type="ARBA" id="ARBA00023015"/>
    </source>
</evidence>
<dbReference type="Pfam" id="PF00126">
    <property type="entry name" value="HTH_1"/>
    <property type="match status" value="1"/>
</dbReference>
<dbReference type="PANTHER" id="PTHR30537">
    <property type="entry name" value="HTH-TYPE TRANSCRIPTIONAL REGULATOR"/>
    <property type="match status" value="1"/>
</dbReference>
<dbReference type="PANTHER" id="PTHR30537:SF5">
    <property type="entry name" value="HTH-TYPE TRANSCRIPTIONAL ACTIVATOR TTDR-RELATED"/>
    <property type="match status" value="1"/>
</dbReference>
<dbReference type="InterPro" id="IPR000847">
    <property type="entry name" value="LysR_HTH_N"/>
</dbReference>
<evidence type="ECO:0000313" key="7">
    <source>
        <dbReference type="EMBL" id="AOZ04871.1"/>
    </source>
</evidence>
<dbReference type="InterPro" id="IPR036388">
    <property type="entry name" value="WH-like_DNA-bd_sf"/>
</dbReference>